<dbReference type="Proteomes" id="UP000250462">
    <property type="component" value="Unassembled WGS sequence"/>
</dbReference>
<dbReference type="OrthoDB" id="3495561at2"/>
<gene>
    <name evidence="2" type="ORF">DPM12_07860</name>
</gene>
<dbReference type="PANTHER" id="PTHR43649:SF14">
    <property type="entry name" value="BLR3389 PROTEIN"/>
    <property type="match status" value="1"/>
</dbReference>
<evidence type="ECO:0000313" key="2">
    <source>
        <dbReference type="EMBL" id="RAW15567.1"/>
    </source>
</evidence>
<dbReference type="AlphaFoldDB" id="A0A329QTD9"/>
<feature type="signal peptide" evidence="1">
    <location>
        <begin position="1"/>
        <end position="20"/>
    </location>
</feature>
<reference evidence="2 3" key="1">
    <citation type="submission" date="2018-06" db="EMBL/GenBank/DDBJ databases">
        <title>Phytoactinopolyspora halophila sp. nov., a novel halophilic actinomycete isolated from a saline soil in China.</title>
        <authorList>
            <person name="Tang S.-K."/>
        </authorList>
    </citation>
    <scope>NUCLEOTIDE SEQUENCE [LARGE SCALE GENOMIC DNA]</scope>
    <source>
        <strain evidence="2 3">YIM 96934</strain>
    </source>
</reference>
<dbReference type="PANTHER" id="PTHR43649">
    <property type="entry name" value="ARABINOSE-BINDING PROTEIN-RELATED"/>
    <property type="match status" value="1"/>
</dbReference>
<proteinExistence type="predicted"/>
<dbReference type="InterPro" id="IPR050490">
    <property type="entry name" value="Bact_solute-bd_prot1"/>
</dbReference>
<dbReference type="Gene3D" id="3.40.190.10">
    <property type="entry name" value="Periplasmic binding protein-like II"/>
    <property type="match status" value="2"/>
</dbReference>
<dbReference type="InterPro" id="IPR006059">
    <property type="entry name" value="SBP"/>
</dbReference>
<evidence type="ECO:0000313" key="3">
    <source>
        <dbReference type="Proteomes" id="UP000250462"/>
    </source>
</evidence>
<evidence type="ECO:0000256" key="1">
    <source>
        <dbReference type="SAM" id="SignalP"/>
    </source>
</evidence>
<dbReference type="EMBL" id="QMIG01000005">
    <property type="protein sequence ID" value="RAW15567.1"/>
    <property type="molecule type" value="Genomic_DNA"/>
</dbReference>
<accession>A0A329QTD9</accession>
<feature type="chain" id="PRO_5038948339" evidence="1">
    <location>
        <begin position="21"/>
        <end position="467"/>
    </location>
</feature>
<keyword evidence="3" id="KW-1185">Reference proteome</keyword>
<protein>
    <submittedName>
        <fullName evidence="2">ABC transporter substrate-binding protein</fullName>
    </submittedName>
</protein>
<name>A0A329QTD9_9ACTN</name>
<dbReference type="PROSITE" id="PS51257">
    <property type="entry name" value="PROKAR_LIPOPROTEIN"/>
    <property type="match status" value="1"/>
</dbReference>
<dbReference type="SUPFAM" id="SSF53850">
    <property type="entry name" value="Periplasmic binding protein-like II"/>
    <property type="match status" value="1"/>
</dbReference>
<keyword evidence="1" id="KW-0732">Signal</keyword>
<dbReference type="Pfam" id="PF01547">
    <property type="entry name" value="SBP_bac_1"/>
    <property type="match status" value="1"/>
</dbReference>
<organism evidence="2 3">
    <name type="scientific">Phytoactinopolyspora halophila</name>
    <dbReference type="NCBI Taxonomy" id="1981511"/>
    <lineage>
        <taxon>Bacteria</taxon>
        <taxon>Bacillati</taxon>
        <taxon>Actinomycetota</taxon>
        <taxon>Actinomycetes</taxon>
        <taxon>Jiangellales</taxon>
        <taxon>Jiangellaceae</taxon>
        <taxon>Phytoactinopolyspora</taxon>
    </lineage>
</organism>
<sequence>MRSRAGGFAVGLSTAALVLAACGSDDDSDAPADGEEVTEATLTIAENAIRGGKNAEVAEWVEDWVIPEFEEMKAEDGVDVTVEFDGSGADDEDYKTSLALDLQTGEGADVIGGFDGIWTGEFAQADYIQPLNEIYSGADDWEGWDQVPEAVQQNMSFEGDRYGIPVGTDGRVIYYNTELFAEAGLPEDWQPTSWEEILDAARQLQELDGVTPIQINAGTPMGEATTMQGFLPLLAGTGAEIYDEDASLWMGASPEMQQVLDFYNTIYVEEELGDPLLQQEAAGRDNSFLMFSEHELGMLIEGDYLWRSVITPDSDIAPMEDRDEVVGWAKIPAVEPGAGVGGQDFVSMSGGGGQVLNPNTDYPELAWELLSFMNSKEALLERYGDDPRITSRADVNEELDLDEMIRYITDEVLPITFYRPGLEEYPEVSIALQESTEAVVTGTSPADAAEQYQSSLEGIVGDENIAN</sequence>
<comment type="caution">
    <text evidence="2">The sequence shown here is derived from an EMBL/GenBank/DDBJ whole genome shotgun (WGS) entry which is preliminary data.</text>
</comment>